<dbReference type="EMBL" id="BOMN01000118">
    <property type="protein sequence ID" value="GIE25345.1"/>
    <property type="molecule type" value="Genomic_DNA"/>
</dbReference>
<dbReference type="InterPro" id="IPR036388">
    <property type="entry name" value="WH-like_DNA-bd_sf"/>
</dbReference>
<comment type="similarity">
    <text evidence="1">Belongs to the ROK (NagC/XylR) family.</text>
</comment>
<sequence length="375" mass="37300">MMTASNAPVRQSSVRAHNLALVLQTVANSADPISRASVAGATGLTRATVSALVDDLIAGALLGEVDPAPRSGAGRPAAGLRPSADGPAGLGLEINVDYRAACVVDLTGTVRHHLVEAGDQRAPGSLDGLTRLAARALRLAGAEGLTVAGAALAVPGLVSAGGVVRVAPNLGWQDVTVGSQLHGLPLIVDNEANLAALSELGTGDLPPSFVYISGEIGIGAGIVLNGALYRGVRGWSGEIGHIPIDSSGPLCRCGARGCLEQYAGQEAMLGAAGVTSVESLAGADLTVAGTALGTAIATVVNLLDVDTVVLGGIYAPLLPGLHDAIGAEIARRVLTAGWSPVRLRAATLGPDAAVRGAAGAVLRGVLDDPAAYLAR</sequence>
<dbReference type="PANTHER" id="PTHR18964">
    <property type="entry name" value="ROK (REPRESSOR, ORF, KINASE) FAMILY"/>
    <property type="match status" value="1"/>
</dbReference>
<comment type="caution">
    <text evidence="2">The sequence shown here is derived from an EMBL/GenBank/DDBJ whole genome shotgun (WGS) entry which is preliminary data.</text>
</comment>
<evidence type="ECO:0000313" key="3">
    <source>
        <dbReference type="Proteomes" id="UP000603200"/>
    </source>
</evidence>
<evidence type="ECO:0000313" key="2">
    <source>
        <dbReference type="EMBL" id="GIE25345.1"/>
    </source>
</evidence>
<name>A0ABQ4A3B1_9ACTN</name>
<proteinExistence type="inferred from homology"/>
<dbReference type="InterPro" id="IPR000600">
    <property type="entry name" value="ROK"/>
</dbReference>
<accession>A0ABQ4A3B1</accession>
<dbReference type="SUPFAM" id="SSF46785">
    <property type="entry name" value="Winged helix' DNA-binding domain"/>
    <property type="match status" value="1"/>
</dbReference>
<dbReference type="Proteomes" id="UP000603200">
    <property type="component" value="Unassembled WGS sequence"/>
</dbReference>
<reference evidence="2 3" key="1">
    <citation type="submission" date="2021-01" db="EMBL/GenBank/DDBJ databases">
        <title>Whole genome shotgun sequence of Actinoplanes humidus NBRC 14915.</title>
        <authorList>
            <person name="Komaki H."/>
            <person name="Tamura T."/>
        </authorList>
    </citation>
    <scope>NUCLEOTIDE SEQUENCE [LARGE SCALE GENOMIC DNA]</scope>
    <source>
        <strain evidence="2 3">NBRC 14915</strain>
    </source>
</reference>
<protein>
    <submittedName>
        <fullName evidence="2">Xylose repressor</fullName>
    </submittedName>
</protein>
<dbReference type="PANTHER" id="PTHR18964:SF149">
    <property type="entry name" value="BIFUNCTIONAL UDP-N-ACETYLGLUCOSAMINE 2-EPIMERASE_N-ACETYLMANNOSAMINE KINASE"/>
    <property type="match status" value="1"/>
</dbReference>
<gene>
    <name evidence="2" type="ORF">Ahu01nite_084470</name>
</gene>
<evidence type="ECO:0000256" key="1">
    <source>
        <dbReference type="ARBA" id="ARBA00006479"/>
    </source>
</evidence>
<dbReference type="Gene3D" id="3.30.420.40">
    <property type="match status" value="2"/>
</dbReference>
<dbReference type="Gene3D" id="1.10.10.10">
    <property type="entry name" value="Winged helix-like DNA-binding domain superfamily/Winged helix DNA-binding domain"/>
    <property type="match status" value="1"/>
</dbReference>
<dbReference type="Pfam" id="PF00480">
    <property type="entry name" value="ROK"/>
    <property type="match status" value="1"/>
</dbReference>
<dbReference type="InterPro" id="IPR043129">
    <property type="entry name" value="ATPase_NBD"/>
</dbReference>
<organism evidence="2 3">
    <name type="scientific">Winogradskya humida</name>
    <dbReference type="NCBI Taxonomy" id="113566"/>
    <lineage>
        <taxon>Bacteria</taxon>
        <taxon>Bacillati</taxon>
        <taxon>Actinomycetota</taxon>
        <taxon>Actinomycetes</taxon>
        <taxon>Micromonosporales</taxon>
        <taxon>Micromonosporaceae</taxon>
        <taxon>Winogradskya</taxon>
    </lineage>
</organism>
<dbReference type="SUPFAM" id="SSF53067">
    <property type="entry name" value="Actin-like ATPase domain"/>
    <property type="match status" value="2"/>
</dbReference>
<dbReference type="InterPro" id="IPR036390">
    <property type="entry name" value="WH_DNA-bd_sf"/>
</dbReference>
<keyword evidence="3" id="KW-1185">Reference proteome</keyword>